<evidence type="ECO:0000313" key="4">
    <source>
        <dbReference type="EMBL" id="JAG54735.1"/>
    </source>
</evidence>
<feature type="compositionally biased region" description="Acidic residues" evidence="1">
    <location>
        <begin position="82"/>
        <end position="93"/>
    </location>
</feature>
<feature type="signal peptide" evidence="2">
    <location>
        <begin position="1"/>
        <end position="21"/>
    </location>
</feature>
<proteinExistence type="predicted"/>
<evidence type="ECO:0000256" key="1">
    <source>
        <dbReference type="SAM" id="MobiDB-lite"/>
    </source>
</evidence>
<dbReference type="EMBL" id="GBRD01011089">
    <property type="protein sequence ID" value="JAG54735.1"/>
    <property type="molecule type" value="Transcribed_RNA"/>
</dbReference>
<dbReference type="AlphaFoldDB" id="A0A0A9XKU7"/>
<reference evidence="3" key="2">
    <citation type="submission" date="2014-07" db="EMBL/GenBank/DDBJ databases">
        <authorList>
            <person name="Hull J."/>
        </authorList>
    </citation>
    <scope>NUCLEOTIDE SEQUENCE</scope>
</reference>
<feature type="compositionally biased region" description="Polar residues" evidence="1">
    <location>
        <begin position="72"/>
        <end position="81"/>
    </location>
</feature>
<gene>
    <name evidence="3" type="primary">SPTBN1</name>
    <name evidence="3" type="ORF">CM83_68864</name>
</gene>
<evidence type="ECO:0000256" key="2">
    <source>
        <dbReference type="SAM" id="SignalP"/>
    </source>
</evidence>
<organism evidence="3">
    <name type="scientific">Lygus hesperus</name>
    <name type="common">Western plant bug</name>
    <dbReference type="NCBI Taxonomy" id="30085"/>
    <lineage>
        <taxon>Eukaryota</taxon>
        <taxon>Metazoa</taxon>
        <taxon>Ecdysozoa</taxon>
        <taxon>Arthropoda</taxon>
        <taxon>Hexapoda</taxon>
        <taxon>Insecta</taxon>
        <taxon>Pterygota</taxon>
        <taxon>Neoptera</taxon>
        <taxon>Paraneoptera</taxon>
        <taxon>Hemiptera</taxon>
        <taxon>Heteroptera</taxon>
        <taxon>Panheteroptera</taxon>
        <taxon>Cimicomorpha</taxon>
        <taxon>Miridae</taxon>
        <taxon>Mirini</taxon>
        <taxon>Lygus</taxon>
    </lineage>
</organism>
<name>A0A0A9XKU7_LYGHE</name>
<sequence length="132" mass="14617">MFYVSLVIISWCGFCYNFSASEPTCPDCSDMVKQLGSHIHRMRTANGESDQQDGLKTVQKRAAEMNVDDVKNNSIPSTTTPAEDEELPDDVANEGDKIQKSSPGAALIVAPKRRCPNGLRLELRTGICRKIW</sequence>
<keyword evidence="2" id="KW-0732">Signal</keyword>
<reference evidence="4" key="3">
    <citation type="submission" date="2014-09" db="EMBL/GenBank/DDBJ databases">
        <authorList>
            <person name="Magalhaes I.L.F."/>
            <person name="Oliveira U."/>
            <person name="Santos F.R."/>
            <person name="Vidigal T.H.D.A."/>
            <person name="Brescovit A.D."/>
            <person name="Santos A.J."/>
        </authorList>
    </citation>
    <scope>NUCLEOTIDE SEQUENCE</scope>
</reference>
<feature type="region of interest" description="Disordered" evidence="1">
    <location>
        <begin position="66"/>
        <end position="103"/>
    </location>
</feature>
<reference evidence="3" key="1">
    <citation type="journal article" date="2014" name="PLoS ONE">
        <title>Transcriptome-Based Identification of ABC Transporters in the Western Tarnished Plant Bug Lygus hesperus.</title>
        <authorList>
            <person name="Hull J.J."/>
            <person name="Chaney K."/>
            <person name="Geib S.M."/>
            <person name="Fabrick J.A."/>
            <person name="Brent C.S."/>
            <person name="Walsh D."/>
            <person name="Lavine L.C."/>
        </authorList>
    </citation>
    <scope>NUCLEOTIDE SEQUENCE</scope>
</reference>
<evidence type="ECO:0000313" key="3">
    <source>
        <dbReference type="EMBL" id="JAG17730.1"/>
    </source>
</evidence>
<protein>
    <submittedName>
        <fullName evidence="3">Spectrin beta chain, brain 1</fullName>
    </submittedName>
</protein>
<feature type="chain" id="PRO_5015033865" evidence="2">
    <location>
        <begin position="22"/>
        <end position="132"/>
    </location>
</feature>
<accession>A0A0A9XKU7</accession>
<dbReference type="EMBL" id="GBHO01025874">
    <property type="protein sequence ID" value="JAG17730.1"/>
    <property type="molecule type" value="Transcribed_RNA"/>
</dbReference>